<organism evidence="7 8">
    <name type="scientific">Priestia flexa</name>
    <dbReference type="NCBI Taxonomy" id="86664"/>
    <lineage>
        <taxon>Bacteria</taxon>
        <taxon>Bacillati</taxon>
        <taxon>Bacillota</taxon>
        <taxon>Bacilli</taxon>
        <taxon>Bacillales</taxon>
        <taxon>Bacillaceae</taxon>
        <taxon>Priestia</taxon>
    </lineage>
</organism>
<keyword evidence="4" id="KW-0067">ATP-binding</keyword>
<proteinExistence type="predicted"/>
<dbReference type="RefSeq" id="WP_119542553.1">
    <property type="nucleotide sequence ID" value="NZ_CM125968.1"/>
</dbReference>
<dbReference type="InterPro" id="IPR006282">
    <property type="entry name" value="Thi_PPkinase"/>
</dbReference>
<dbReference type="InterPro" id="IPR007373">
    <property type="entry name" value="Thiamin_PyroPKinase_B1-bd"/>
</dbReference>
<dbReference type="AlphaFoldDB" id="A0A8I1SLR4"/>
<keyword evidence="2" id="KW-0547">Nucleotide-binding</keyword>
<evidence type="ECO:0000313" key="8">
    <source>
        <dbReference type="Proteomes" id="UP000664578"/>
    </source>
</evidence>
<dbReference type="PANTHER" id="PTHR41299">
    <property type="entry name" value="THIAMINE PYROPHOSPHOKINASE"/>
    <property type="match status" value="1"/>
</dbReference>
<accession>A0A8I1SLR4</accession>
<dbReference type="PANTHER" id="PTHR41299:SF1">
    <property type="entry name" value="THIAMINE PYROPHOSPHOKINASE"/>
    <property type="match status" value="1"/>
</dbReference>
<dbReference type="CDD" id="cd07995">
    <property type="entry name" value="TPK"/>
    <property type="match status" value="1"/>
</dbReference>
<dbReference type="GO" id="GO:0004788">
    <property type="term" value="F:thiamine diphosphokinase activity"/>
    <property type="evidence" value="ECO:0007669"/>
    <property type="project" value="UniProtKB-UniRule"/>
</dbReference>
<keyword evidence="1 7" id="KW-0808">Transferase</keyword>
<keyword evidence="3 7" id="KW-0418">Kinase</keyword>
<dbReference type="InterPro" id="IPR036371">
    <property type="entry name" value="TPK_B1-bd_sf"/>
</dbReference>
<dbReference type="SUPFAM" id="SSF63999">
    <property type="entry name" value="Thiamin pyrophosphokinase, catalytic domain"/>
    <property type="match status" value="1"/>
</dbReference>
<protein>
    <recommendedName>
        <fullName evidence="5">Thiamine diphosphokinase</fullName>
        <ecNumber evidence="5">2.7.6.2</ecNumber>
    </recommendedName>
</protein>
<dbReference type="EMBL" id="JAEMWV010000001">
    <property type="protein sequence ID" value="MBN8250130.1"/>
    <property type="molecule type" value="Genomic_DNA"/>
</dbReference>
<dbReference type="SUPFAM" id="SSF63862">
    <property type="entry name" value="Thiamin pyrophosphokinase, substrate-binding domain"/>
    <property type="match status" value="1"/>
</dbReference>
<dbReference type="InterPro" id="IPR053149">
    <property type="entry name" value="TPK"/>
</dbReference>
<evidence type="ECO:0000259" key="6">
    <source>
        <dbReference type="SMART" id="SM00983"/>
    </source>
</evidence>
<dbReference type="InterPro" id="IPR036759">
    <property type="entry name" value="TPK_catalytic_sf"/>
</dbReference>
<evidence type="ECO:0000256" key="5">
    <source>
        <dbReference type="NCBIfam" id="TIGR01378"/>
    </source>
</evidence>
<feature type="domain" description="Thiamin pyrophosphokinase thiamin-binding" evidence="6">
    <location>
        <begin position="141"/>
        <end position="207"/>
    </location>
</feature>
<dbReference type="GO" id="GO:0005524">
    <property type="term" value="F:ATP binding"/>
    <property type="evidence" value="ECO:0007669"/>
    <property type="project" value="UniProtKB-KW"/>
</dbReference>
<sequence>MIIIHILAGGPDNYVPELHKWKACDKWIGVDRGVFTLLEQGIIPDEAFGDFDSINEEQLKAIQDRLQDLHVYPSEKDATDLELAVEWAVSKKPAYIRVFGATGGRIDHMFGAIQLLYKSLQENVKVELIDKQNSIQLFSPGTHEIEVRTQAKYVSFVPYAGGVENLTLTGFKYPLTNHYVELGSTLCISNELLAQRGTFSFTTGILMMIRSNDADCL</sequence>
<name>A0A8I1SLR4_9BACI</name>
<evidence type="ECO:0000256" key="2">
    <source>
        <dbReference type="ARBA" id="ARBA00022741"/>
    </source>
</evidence>
<comment type="caution">
    <text evidence="7">The sequence shown here is derived from an EMBL/GenBank/DDBJ whole genome shotgun (WGS) entry which is preliminary data.</text>
</comment>
<dbReference type="Proteomes" id="UP000664578">
    <property type="component" value="Unassembled WGS sequence"/>
</dbReference>
<gene>
    <name evidence="7" type="ORF">JF537_00895</name>
</gene>
<dbReference type="Gene3D" id="3.40.50.10240">
    <property type="entry name" value="Thiamin pyrophosphokinase, catalytic domain"/>
    <property type="match status" value="1"/>
</dbReference>
<dbReference type="NCBIfam" id="TIGR01378">
    <property type="entry name" value="thi_PPkinase"/>
    <property type="match status" value="1"/>
</dbReference>
<dbReference type="Pfam" id="PF04265">
    <property type="entry name" value="TPK_B1_binding"/>
    <property type="match status" value="1"/>
</dbReference>
<evidence type="ECO:0000313" key="7">
    <source>
        <dbReference type="EMBL" id="MBN8250130.1"/>
    </source>
</evidence>
<dbReference type="Pfam" id="PF04263">
    <property type="entry name" value="TPK_catalytic"/>
    <property type="match status" value="1"/>
</dbReference>
<dbReference type="InterPro" id="IPR007371">
    <property type="entry name" value="TPK_catalytic"/>
</dbReference>
<evidence type="ECO:0000256" key="3">
    <source>
        <dbReference type="ARBA" id="ARBA00022777"/>
    </source>
</evidence>
<dbReference type="GO" id="GO:0030975">
    <property type="term" value="F:thiamine binding"/>
    <property type="evidence" value="ECO:0007669"/>
    <property type="project" value="InterPro"/>
</dbReference>
<evidence type="ECO:0000256" key="1">
    <source>
        <dbReference type="ARBA" id="ARBA00022679"/>
    </source>
</evidence>
<dbReference type="GeneID" id="93683435"/>
<dbReference type="EC" id="2.7.6.2" evidence="5"/>
<reference evidence="7" key="1">
    <citation type="submission" date="2020-12" db="EMBL/GenBank/DDBJ databases">
        <title>PHA producing bacteria isolated from mangrove.</title>
        <authorList>
            <person name="Zheng W."/>
            <person name="Yu S."/>
            <person name="Huang Y."/>
        </authorList>
    </citation>
    <scope>NUCLEOTIDE SEQUENCE</scope>
    <source>
        <strain evidence="7">GN22-4</strain>
    </source>
</reference>
<dbReference type="GO" id="GO:0006772">
    <property type="term" value="P:thiamine metabolic process"/>
    <property type="evidence" value="ECO:0007669"/>
    <property type="project" value="UniProtKB-UniRule"/>
</dbReference>
<dbReference type="SMART" id="SM00983">
    <property type="entry name" value="TPK_B1_binding"/>
    <property type="match status" value="1"/>
</dbReference>
<dbReference type="GO" id="GO:0016301">
    <property type="term" value="F:kinase activity"/>
    <property type="evidence" value="ECO:0007669"/>
    <property type="project" value="UniProtKB-KW"/>
</dbReference>
<evidence type="ECO:0000256" key="4">
    <source>
        <dbReference type="ARBA" id="ARBA00022840"/>
    </source>
</evidence>
<dbReference type="GO" id="GO:0009229">
    <property type="term" value="P:thiamine diphosphate biosynthetic process"/>
    <property type="evidence" value="ECO:0007669"/>
    <property type="project" value="InterPro"/>
</dbReference>